<comment type="function">
    <text evidence="2 11">Catalyzes a salvage reaction resulting in the formation of AMP, that is energically less costly than de novo synthesis.</text>
</comment>
<dbReference type="UniPathway" id="UPA00588">
    <property type="reaction ID" value="UER00646"/>
</dbReference>
<evidence type="ECO:0000256" key="4">
    <source>
        <dbReference type="ARBA" id="ARBA00004659"/>
    </source>
</evidence>
<keyword evidence="8 11" id="KW-0328">Glycosyltransferase</keyword>
<organism evidence="13 14">
    <name type="scientific">Zhengella mangrovi</name>
    <dbReference type="NCBI Taxonomy" id="1982044"/>
    <lineage>
        <taxon>Bacteria</taxon>
        <taxon>Pseudomonadati</taxon>
        <taxon>Pseudomonadota</taxon>
        <taxon>Alphaproteobacteria</taxon>
        <taxon>Hyphomicrobiales</taxon>
        <taxon>Notoacmeibacteraceae</taxon>
        <taxon>Zhengella</taxon>
    </lineage>
</organism>
<evidence type="ECO:0000256" key="3">
    <source>
        <dbReference type="ARBA" id="ARBA00004496"/>
    </source>
</evidence>
<dbReference type="GO" id="GO:0003999">
    <property type="term" value="F:adenine phosphoribosyltransferase activity"/>
    <property type="evidence" value="ECO:0007669"/>
    <property type="project" value="UniProtKB-UniRule"/>
</dbReference>
<evidence type="ECO:0000313" key="14">
    <source>
        <dbReference type="Proteomes" id="UP000221168"/>
    </source>
</evidence>
<dbReference type="PANTHER" id="PTHR32315">
    <property type="entry name" value="ADENINE PHOSPHORIBOSYLTRANSFERASE"/>
    <property type="match status" value="1"/>
</dbReference>
<comment type="caution">
    <text evidence="13">The sequence shown here is derived from an EMBL/GenBank/DDBJ whole genome shotgun (WGS) entry which is preliminary data.</text>
</comment>
<evidence type="ECO:0000256" key="1">
    <source>
        <dbReference type="ARBA" id="ARBA00000868"/>
    </source>
</evidence>
<dbReference type="GO" id="GO:0002055">
    <property type="term" value="F:adenine binding"/>
    <property type="evidence" value="ECO:0007669"/>
    <property type="project" value="TreeGrafter"/>
</dbReference>
<evidence type="ECO:0000259" key="12">
    <source>
        <dbReference type="Pfam" id="PF00156"/>
    </source>
</evidence>
<dbReference type="InterPro" id="IPR000836">
    <property type="entry name" value="PRTase_dom"/>
</dbReference>
<evidence type="ECO:0000313" key="13">
    <source>
        <dbReference type="EMBL" id="PHP67362.1"/>
    </source>
</evidence>
<comment type="subcellular location">
    <subcellularLocation>
        <location evidence="3 11">Cytoplasm</location>
    </subcellularLocation>
</comment>
<dbReference type="NCBIfam" id="NF002636">
    <property type="entry name" value="PRK02304.1-5"/>
    <property type="match status" value="1"/>
</dbReference>
<dbReference type="Gene3D" id="3.40.50.2020">
    <property type="match status" value="1"/>
</dbReference>
<keyword evidence="7 11" id="KW-0963">Cytoplasm</keyword>
<dbReference type="GO" id="GO:0006166">
    <property type="term" value="P:purine ribonucleoside salvage"/>
    <property type="evidence" value="ECO:0007669"/>
    <property type="project" value="UniProtKB-UniRule"/>
</dbReference>
<dbReference type="RefSeq" id="WP_099306189.1">
    <property type="nucleotide sequence ID" value="NZ_PDVP01000004.1"/>
</dbReference>
<dbReference type="HAMAP" id="MF_00004">
    <property type="entry name" value="Aden_phosphoribosyltr"/>
    <property type="match status" value="1"/>
</dbReference>
<comment type="catalytic activity">
    <reaction evidence="1 11">
        <text>AMP + diphosphate = 5-phospho-alpha-D-ribose 1-diphosphate + adenine</text>
        <dbReference type="Rhea" id="RHEA:16609"/>
        <dbReference type="ChEBI" id="CHEBI:16708"/>
        <dbReference type="ChEBI" id="CHEBI:33019"/>
        <dbReference type="ChEBI" id="CHEBI:58017"/>
        <dbReference type="ChEBI" id="CHEBI:456215"/>
        <dbReference type="EC" id="2.4.2.7"/>
    </reaction>
</comment>
<comment type="similarity">
    <text evidence="5 11">Belongs to the purine/pyrimidine phosphoribosyltransferase family.</text>
</comment>
<dbReference type="GO" id="GO:0044209">
    <property type="term" value="P:AMP salvage"/>
    <property type="evidence" value="ECO:0007669"/>
    <property type="project" value="UniProtKB-UniRule"/>
</dbReference>
<dbReference type="FunFam" id="3.40.50.2020:FF:000021">
    <property type="entry name" value="Adenine phosphoribosyltransferase"/>
    <property type="match status" value="1"/>
</dbReference>
<feature type="domain" description="Phosphoribosyltransferase" evidence="12">
    <location>
        <begin position="51"/>
        <end position="157"/>
    </location>
</feature>
<protein>
    <recommendedName>
        <fullName evidence="6 11">Adenine phosphoribosyltransferase</fullName>
        <shortName evidence="11">APRT</shortName>
        <ecNumber evidence="6 11">2.4.2.7</ecNumber>
    </recommendedName>
</protein>
<comment type="subunit">
    <text evidence="11">Homodimer.</text>
</comment>
<evidence type="ECO:0000256" key="8">
    <source>
        <dbReference type="ARBA" id="ARBA00022676"/>
    </source>
</evidence>
<dbReference type="AlphaFoldDB" id="A0A2G1QPC7"/>
<keyword evidence="14" id="KW-1185">Reference proteome</keyword>
<evidence type="ECO:0000256" key="7">
    <source>
        <dbReference type="ARBA" id="ARBA00022490"/>
    </source>
</evidence>
<dbReference type="PANTHER" id="PTHR32315:SF3">
    <property type="entry name" value="ADENINE PHOSPHORIBOSYLTRANSFERASE"/>
    <property type="match status" value="1"/>
</dbReference>
<name>A0A2G1QPC7_9HYPH</name>
<dbReference type="InterPro" id="IPR050054">
    <property type="entry name" value="UPRTase/APRTase"/>
</dbReference>
<accession>A0A2G1QPC7</accession>
<dbReference type="Proteomes" id="UP000221168">
    <property type="component" value="Unassembled WGS sequence"/>
</dbReference>
<dbReference type="EMBL" id="PDVP01000004">
    <property type="protein sequence ID" value="PHP67362.1"/>
    <property type="molecule type" value="Genomic_DNA"/>
</dbReference>
<dbReference type="InterPro" id="IPR029057">
    <property type="entry name" value="PRTase-like"/>
</dbReference>
<dbReference type="GO" id="GO:0005737">
    <property type="term" value="C:cytoplasm"/>
    <property type="evidence" value="ECO:0007669"/>
    <property type="project" value="UniProtKB-SubCell"/>
</dbReference>
<reference evidence="13 14" key="1">
    <citation type="submission" date="2017-10" db="EMBL/GenBank/DDBJ databases">
        <title>Sedimentibacterium mangrovi gen. nov., sp. nov., a novel member of family Phyllobacteriacea isolated from mangrove sediment.</title>
        <authorList>
            <person name="Liao H."/>
            <person name="Tian Y."/>
        </authorList>
    </citation>
    <scope>NUCLEOTIDE SEQUENCE [LARGE SCALE GENOMIC DNA]</scope>
    <source>
        <strain evidence="13 14">X9-2-2</strain>
    </source>
</reference>
<dbReference type="NCBIfam" id="TIGR01090">
    <property type="entry name" value="apt"/>
    <property type="match status" value="1"/>
</dbReference>
<evidence type="ECO:0000256" key="10">
    <source>
        <dbReference type="ARBA" id="ARBA00022726"/>
    </source>
</evidence>
<dbReference type="NCBIfam" id="NF002634">
    <property type="entry name" value="PRK02304.1-3"/>
    <property type="match status" value="1"/>
</dbReference>
<dbReference type="CDD" id="cd06223">
    <property type="entry name" value="PRTases_typeI"/>
    <property type="match status" value="1"/>
</dbReference>
<evidence type="ECO:0000256" key="5">
    <source>
        <dbReference type="ARBA" id="ARBA00008391"/>
    </source>
</evidence>
<gene>
    <name evidence="11" type="primary">apt</name>
    <name evidence="13" type="ORF">CSC94_10010</name>
</gene>
<dbReference type="GO" id="GO:0016208">
    <property type="term" value="F:AMP binding"/>
    <property type="evidence" value="ECO:0007669"/>
    <property type="project" value="TreeGrafter"/>
</dbReference>
<evidence type="ECO:0000256" key="11">
    <source>
        <dbReference type="HAMAP-Rule" id="MF_00004"/>
    </source>
</evidence>
<dbReference type="GO" id="GO:0006168">
    <property type="term" value="P:adenine salvage"/>
    <property type="evidence" value="ECO:0007669"/>
    <property type="project" value="InterPro"/>
</dbReference>
<dbReference type="EC" id="2.4.2.7" evidence="6 11"/>
<evidence type="ECO:0000256" key="9">
    <source>
        <dbReference type="ARBA" id="ARBA00022679"/>
    </source>
</evidence>
<dbReference type="OrthoDB" id="9803963at2"/>
<dbReference type="Pfam" id="PF00156">
    <property type="entry name" value="Pribosyltran"/>
    <property type="match status" value="1"/>
</dbReference>
<keyword evidence="10 11" id="KW-0660">Purine salvage</keyword>
<dbReference type="SUPFAM" id="SSF53271">
    <property type="entry name" value="PRTase-like"/>
    <property type="match status" value="1"/>
</dbReference>
<comment type="pathway">
    <text evidence="4 11">Purine metabolism; AMP biosynthesis via salvage pathway; AMP from adenine: step 1/1.</text>
</comment>
<keyword evidence="9 11" id="KW-0808">Transferase</keyword>
<dbReference type="InterPro" id="IPR005764">
    <property type="entry name" value="Ade_phspho_trans"/>
</dbReference>
<proteinExistence type="inferred from homology"/>
<evidence type="ECO:0000256" key="2">
    <source>
        <dbReference type="ARBA" id="ARBA00003968"/>
    </source>
</evidence>
<sequence>MNRSLADTLRDSIRAIHDYPKPGIVFRDITTLLGDARAFRRSVDELVHPWAGSKIDHIAGIEARGFILGGAMAHQLSSGFVPIRKKGKLPHETVSIAYSLEYGVDEMEMHKDAVRPGDKVILVDDLIATGGTAEGAVKLLQTLGADVVAACFVIDLPDLGGRRKLEALGVSVRTLVEFEGD</sequence>
<evidence type="ECO:0000256" key="6">
    <source>
        <dbReference type="ARBA" id="ARBA00011893"/>
    </source>
</evidence>